<evidence type="ECO:0000256" key="1">
    <source>
        <dbReference type="SAM" id="SignalP"/>
    </source>
</evidence>
<dbReference type="Proteomes" id="UP000292423">
    <property type="component" value="Unassembled WGS sequence"/>
</dbReference>
<keyword evidence="3" id="KW-1185">Reference proteome</keyword>
<dbReference type="EMBL" id="SHKX01000011">
    <property type="protein sequence ID" value="RZU46894.1"/>
    <property type="molecule type" value="Genomic_DNA"/>
</dbReference>
<keyword evidence="1" id="KW-0732">Signal</keyword>
<sequence>MIRKMMAWIVAVLLAHVSVAWSGMQDMDDESLDGVTAQASLFAVDYIPPGGGNPNSNIGFYRIALDAEMQMNANIRSLQLGCGGVKGSGCDIDISNVRLTGATASSATDSGPLTDAILTRPFFEFAIRNPTVAATREMVGIRFGAEQAFGKMTMGENPNPSDNSDDFGINSFSGDMNAVINQASMTNICARVLFCIMTTATLDPYDYAALHGGNPLIFNRSQNQTCGSTDYPTATNCMFMDGLVAHAALFGLTLDSRLTENLKYVHDLAITDTAGTGPVRGLYLSLQKEALYWQKVDGITNPFATVAAQQGWWMSIPQVTIQNLVINDYIEVSGTGALFGQPAVIQNVDLGQLPADNCYGSLQFC</sequence>
<feature type="signal peptide" evidence="1">
    <location>
        <begin position="1"/>
        <end position="22"/>
    </location>
</feature>
<protein>
    <submittedName>
        <fullName evidence="2">Uncharacterized protein</fullName>
    </submittedName>
</protein>
<evidence type="ECO:0000313" key="3">
    <source>
        <dbReference type="Proteomes" id="UP000292423"/>
    </source>
</evidence>
<gene>
    <name evidence="2" type="ORF">EV700_1279</name>
</gene>
<name>A0A4Q7Z9Z6_9GAMM</name>
<dbReference type="AlphaFoldDB" id="A0A4Q7Z9Z6"/>
<organism evidence="2 3">
    <name type="scientific">Fluviicoccus keumensis</name>
    <dbReference type="NCBI Taxonomy" id="1435465"/>
    <lineage>
        <taxon>Bacteria</taxon>
        <taxon>Pseudomonadati</taxon>
        <taxon>Pseudomonadota</taxon>
        <taxon>Gammaproteobacteria</taxon>
        <taxon>Moraxellales</taxon>
        <taxon>Moraxellaceae</taxon>
        <taxon>Fluviicoccus</taxon>
    </lineage>
</organism>
<evidence type="ECO:0000313" key="2">
    <source>
        <dbReference type="EMBL" id="RZU46894.1"/>
    </source>
</evidence>
<feature type="chain" id="PRO_5020348280" evidence="1">
    <location>
        <begin position="23"/>
        <end position="365"/>
    </location>
</feature>
<reference evidence="2 3" key="1">
    <citation type="submission" date="2019-02" db="EMBL/GenBank/DDBJ databases">
        <title>Genomic Encyclopedia of Type Strains, Phase IV (KMG-IV): sequencing the most valuable type-strain genomes for metagenomic binning, comparative biology and taxonomic classification.</title>
        <authorList>
            <person name="Goeker M."/>
        </authorList>
    </citation>
    <scope>NUCLEOTIDE SEQUENCE [LARGE SCALE GENOMIC DNA]</scope>
    <source>
        <strain evidence="2 3">DSM 105135</strain>
    </source>
</reference>
<comment type="caution">
    <text evidence="2">The sequence shown here is derived from an EMBL/GenBank/DDBJ whole genome shotgun (WGS) entry which is preliminary data.</text>
</comment>
<accession>A0A4Q7Z9Z6</accession>
<proteinExistence type="predicted"/>